<evidence type="ECO:0000313" key="5">
    <source>
        <dbReference type="Proteomes" id="UP001275084"/>
    </source>
</evidence>
<dbReference type="PANTHER" id="PTHR34502:SF5">
    <property type="entry name" value="DUF6594 DOMAIN-CONTAINING PROTEIN"/>
    <property type="match status" value="1"/>
</dbReference>
<protein>
    <recommendedName>
        <fullName evidence="3">DUF6594 domain-containing protein</fullName>
    </recommendedName>
</protein>
<reference evidence="4" key="2">
    <citation type="submission" date="2023-06" db="EMBL/GenBank/DDBJ databases">
        <authorList>
            <consortium name="Lawrence Berkeley National Laboratory"/>
            <person name="Haridas S."/>
            <person name="Hensen N."/>
            <person name="Bonometti L."/>
            <person name="Westerberg I."/>
            <person name="Brannstrom I.O."/>
            <person name="Guillou S."/>
            <person name="Cros-Aarteil S."/>
            <person name="Calhoun S."/>
            <person name="Kuo A."/>
            <person name="Mondo S."/>
            <person name="Pangilinan J."/>
            <person name="Riley R."/>
            <person name="Labutti K."/>
            <person name="Andreopoulos B."/>
            <person name="Lipzen A."/>
            <person name="Chen C."/>
            <person name="Yanf M."/>
            <person name="Daum C."/>
            <person name="Ng V."/>
            <person name="Clum A."/>
            <person name="Steindorff A."/>
            <person name="Ohm R."/>
            <person name="Martin F."/>
            <person name="Silar P."/>
            <person name="Natvig D."/>
            <person name="Lalanne C."/>
            <person name="Gautier V."/>
            <person name="Ament-Velasquez S.L."/>
            <person name="Kruys A."/>
            <person name="Hutchinson M.I."/>
            <person name="Powell A.J."/>
            <person name="Barry K."/>
            <person name="Miller A.N."/>
            <person name="Grigoriev I.V."/>
            <person name="Debuchy R."/>
            <person name="Gladieux P."/>
            <person name="Thoren M.H."/>
            <person name="Johannesson H."/>
        </authorList>
    </citation>
    <scope>NUCLEOTIDE SEQUENCE</scope>
    <source>
        <strain evidence="4">CBS 955.72</strain>
    </source>
</reference>
<feature type="region of interest" description="Disordered" evidence="1">
    <location>
        <begin position="26"/>
        <end position="50"/>
    </location>
</feature>
<dbReference type="Proteomes" id="UP001275084">
    <property type="component" value="Unassembled WGS sequence"/>
</dbReference>
<evidence type="ECO:0000313" key="4">
    <source>
        <dbReference type="EMBL" id="KAK3359313.1"/>
    </source>
</evidence>
<organism evidence="4 5">
    <name type="scientific">Lasiosphaeria hispida</name>
    <dbReference type="NCBI Taxonomy" id="260671"/>
    <lineage>
        <taxon>Eukaryota</taxon>
        <taxon>Fungi</taxon>
        <taxon>Dikarya</taxon>
        <taxon>Ascomycota</taxon>
        <taxon>Pezizomycotina</taxon>
        <taxon>Sordariomycetes</taxon>
        <taxon>Sordariomycetidae</taxon>
        <taxon>Sordariales</taxon>
        <taxon>Lasiosphaeriaceae</taxon>
        <taxon>Lasiosphaeria</taxon>
    </lineage>
</organism>
<feature type="transmembrane region" description="Helical" evidence="2">
    <location>
        <begin position="262"/>
        <end position="282"/>
    </location>
</feature>
<reference evidence="4" key="1">
    <citation type="journal article" date="2023" name="Mol. Phylogenet. Evol.">
        <title>Genome-scale phylogeny and comparative genomics of the fungal order Sordariales.</title>
        <authorList>
            <person name="Hensen N."/>
            <person name="Bonometti L."/>
            <person name="Westerberg I."/>
            <person name="Brannstrom I.O."/>
            <person name="Guillou S."/>
            <person name="Cros-Aarteil S."/>
            <person name="Calhoun S."/>
            <person name="Haridas S."/>
            <person name="Kuo A."/>
            <person name="Mondo S."/>
            <person name="Pangilinan J."/>
            <person name="Riley R."/>
            <person name="LaButti K."/>
            <person name="Andreopoulos B."/>
            <person name="Lipzen A."/>
            <person name="Chen C."/>
            <person name="Yan M."/>
            <person name="Daum C."/>
            <person name="Ng V."/>
            <person name="Clum A."/>
            <person name="Steindorff A."/>
            <person name="Ohm R.A."/>
            <person name="Martin F."/>
            <person name="Silar P."/>
            <person name="Natvig D.O."/>
            <person name="Lalanne C."/>
            <person name="Gautier V."/>
            <person name="Ament-Velasquez S.L."/>
            <person name="Kruys A."/>
            <person name="Hutchinson M.I."/>
            <person name="Powell A.J."/>
            <person name="Barry K."/>
            <person name="Miller A.N."/>
            <person name="Grigoriev I.V."/>
            <person name="Debuchy R."/>
            <person name="Gladieux P."/>
            <person name="Hiltunen Thoren M."/>
            <person name="Johannesson H."/>
        </authorList>
    </citation>
    <scope>NUCLEOTIDE SEQUENCE</scope>
    <source>
        <strain evidence="4">CBS 955.72</strain>
    </source>
</reference>
<accession>A0AAJ0HQ47</accession>
<feature type="transmembrane region" description="Helical" evidence="2">
    <location>
        <begin position="312"/>
        <end position="331"/>
    </location>
</feature>
<proteinExistence type="predicted"/>
<gene>
    <name evidence="4" type="ORF">B0T25DRAFT_577462</name>
</gene>
<feature type="transmembrane region" description="Helical" evidence="2">
    <location>
        <begin position="288"/>
        <end position="305"/>
    </location>
</feature>
<keyword evidence="2" id="KW-0472">Membrane</keyword>
<name>A0AAJ0HQ47_9PEZI</name>
<comment type="caution">
    <text evidence="4">The sequence shown here is derived from an EMBL/GenBank/DDBJ whole genome shotgun (WGS) entry which is preliminary data.</text>
</comment>
<dbReference type="AlphaFoldDB" id="A0AAJ0HQ47"/>
<evidence type="ECO:0000256" key="2">
    <source>
        <dbReference type="SAM" id="Phobius"/>
    </source>
</evidence>
<feature type="domain" description="DUF6594" evidence="3">
    <location>
        <begin position="65"/>
        <end position="327"/>
    </location>
</feature>
<evidence type="ECO:0000259" key="3">
    <source>
        <dbReference type="Pfam" id="PF20237"/>
    </source>
</evidence>
<dbReference type="PANTHER" id="PTHR34502">
    <property type="entry name" value="DUF6594 DOMAIN-CONTAINING PROTEIN-RELATED"/>
    <property type="match status" value="1"/>
</dbReference>
<evidence type="ECO:0000256" key="1">
    <source>
        <dbReference type="SAM" id="MobiDB-lite"/>
    </source>
</evidence>
<sequence length="343" mass="39208">MDESDNGDGRWNPMAWLKVWVRGNLNPDIEQQPSPPDASTEPSQPHPTASFFVRHDNLDEYPRGWPVLARTQNCYHNGSIHRRFGTLRQRFLYNHEVQIAQREAQIHEMDKEDEAMGEVSLRSLTPEQMGKGEKGTDRQSKKQEFIKETHVLLNLYTETLIQDIKLRERDLVDPSEVYNLYRYITNHDILDEAGRYFLREIDDFITTSPERIHDRLEFLLFRENRGWCTSLVKLFLGTTGSPQGAAFTSNISSDRLKKVLKFLIMALVLLLLLLPVFILLLAQPNKGVSSAVVLIFGLAVVSMMLQVPKIKFDVMFVGLSAYVAVLATFLANSQNNATQCACH</sequence>
<keyword evidence="5" id="KW-1185">Reference proteome</keyword>
<dbReference type="InterPro" id="IPR046529">
    <property type="entry name" value="DUF6594"/>
</dbReference>
<dbReference type="EMBL" id="JAUIQD010000002">
    <property type="protein sequence ID" value="KAK3359313.1"/>
    <property type="molecule type" value="Genomic_DNA"/>
</dbReference>
<keyword evidence="2" id="KW-0812">Transmembrane</keyword>
<dbReference type="Pfam" id="PF20237">
    <property type="entry name" value="DUF6594"/>
    <property type="match status" value="1"/>
</dbReference>
<keyword evidence="2" id="KW-1133">Transmembrane helix</keyword>